<dbReference type="SUPFAM" id="SSF46785">
    <property type="entry name" value="Winged helix' DNA-binding domain"/>
    <property type="match status" value="1"/>
</dbReference>
<dbReference type="KEGG" id="sve:SVEN_7367"/>
<dbReference type="Pfam" id="PF00392">
    <property type="entry name" value="GntR"/>
    <property type="match status" value="1"/>
</dbReference>
<dbReference type="Gene3D" id="3.40.1410.10">
    <property type="entry name" value="Chorismate lyase-like"/>
    <property type="match status" value="1"/>
</dbReference>
<gene>
    <name evidence="5" type="ordered locus">SVEN_7367</name>
</gene>
<dbReference type="InterPro" id="IPR028978">
    <property type="entry name" value="Chorismate_lyase_/UTRA_dom_sf"/>
</dbReference>
<dbReference type="AlphaFoldDB" id="F2R1Y6"/>
<evidence type="ECO:0000256" key="3">
    <source>
        <dbReference type="ARBA" id="ARBA00023163"/>
    </source>
</evidence>
<dbReference type="PROSITE" id="PS50949">
    <property type="entry name" value="HTH_GNTR"/>
    <property type="match status" value="1"/>
</dbReference>
<dbReference type="InterPro" id="IPR000524">
    <property type="entry name" value="Tscrpt_reg_HTH_GntR"/>
</dbReference>
<evidence type="ECO:0000259" key="4">
    <source>
        <dbReference type="PROSITE" id="PS50949"/>
    </source>
</evidence>
<dbReference type="EMBL" id="FR845719">
    <property type="protein sequence ID" value="CCA60653.1"/>
    <property type="molecule type" value="Genomic_DNA"/>
</dbReference>
<reference evidence="5 6" key="1">
    <citation type="journal article" date="2011" name="BMC Genomics">
        <title>Genome-wide analysis of the role of GlnR in Streptomyces venezuelae provides new insights into global nitrogen regulation in actinomycetes.</title>
        <authorList>
            <person name="Pullan S.T."/>
            <person name="Bibb M.J."/>
            <person name="Merrick M."/>
        </authorList>
    </citation>
    <scope>NUCLEOTIDE SEQUENCE [LARGE SCALE GENOMIC DNA]</scope>
    <source>
        <strain evidence="5">ATCC 10712</strain>
    </source>
</reference>
<dbReference type="Gene3D" id="1.10.10.10">
    <property type="entry name" value="Winged helix-like DNA-binding domain superfamily/Winged helix DNA-binding domain"/>
    <property type="match status" value="1"/>
</dbReference>
<keyword evidence="6" id="KW-1185">Reference proteome</keyword>
<dbReference type="SMART" id="SM00345">
    <property type="entry name" value="HTH_GNTR"/>
    <property type="match status" value="1"/>
</dbReference>
<organism evidence="5 6">
    <name type="scientific">Streptomyces venezuelae (strain ATCC 10712 / CBS 650.69 / DSM 40230 / JCM 4526 / NBRC 13096 / PD 04745)</name>
    <dbReference type="NCBI Taxonomy" id="953739"/>
    <lineage>
        <taxon>Bacteria</taxon>
        <taxon>Bacillati</taxon>
        <taxon>Actinomycetota</taxon>
        <taxon>Actinomycetes</taxon>
        <taxon>Kitasatosporales</taxon>
        <taxon>Streptomycetaceae</taxon>
        <taxon>Streptomyces</taxon>
    </lineage>
</organism>
<evidence type="ECO:0000313" key="5">
    <source>
        <dbReference type="EMBL" id="CCA60653.1"/>
    </source>
</evidence>
<keyword evidence="1" id="KW-0805">Transcription regulation</keyword>
<keyword evidence="3" id="KW-0804">Transcription</keyword>
<dbReference type="Pfam" id="PF07702">
    <property type="entry name" value="UTRA"/>
    <property type="match status" value="1"/>
</dbReference>
<dbReference type="RefSeq" id="WP_015038548.1">
    <property type="nucleotide sequence ID" value="NC_018750.1"/>
</dbReference>
<sequence>MELKRERVREHLLTVIDSRRPGDAIPSERTLCATLGVSRPTLRAAVDELVATGLLVREHGRGMFVAPDKITQELVAEHRAAGVPRSRGDWTSTVLELRTVRAGARIGRKLAISPAAELLHVTRLRHVDGAPIALEHLHVPADLVPGLTAADMETGFYAHLRDRRGIRPAHAVQSIEPTVLSDEEAALLSVPVLSPALLFDRTTSDAANRPIEYVRSLYRGDRYRIVSRLALTDGPPGDPATDAATAAARGGTWWGTVD</sequence>
<dbReference type="InterPro" id="IPR011663">
    <property type="entry name" value="UTRA"/>
</dbReference>
<dbReference type="OrthoDB" id="8584262at2"/>
<evidence type="ECO:0000256" key="2">
    <source>
        <dbReference type="ARBA" id="ARBA00023125"/>
    </source>
</evidence>
<feature type="domain" description="HTH gntR-type" evidence="4">
    <location>
        <begin position="1"/>
        <end position="68"/>
    </location>
</feature>
<proteinExistence type="predicted"/>
<protein>
    <submittedName>
        <fullName evidence="5">Predicted transcriptional regulator of N-Acetylglucosamine utilization, GntR family</fullName>
    </submittedName>
</protein>
<dbReference type="STRING" id="953739.SVEN_7367"/>
<dbReference type="PANTHER" id="PTHR44846:SF1">
    <property type="entry name" value="MANNOSYL-D-GLYCERATE TRANSPORT_METABOLISM SYSTEM REPRESSOR MNGR-RELATED"/>
    <property type="match status" value="1"/>
</dbReference>
<name>F2R1Y6_STRVP</name>
<keyword evidence="2" id="KW-0238">DNA-binding</keyword>
<dbReference type="Proteomes" id="UP000006854">
    <property type="component" value="Chromosome"/>
</dbReference>
<dbReference type="SMART" id="SM00866">
    <property type="entry name" value="UTRA"/>
    <property type="match status" value="1"/>
</dbReference>
<dbReference type="GO" id="GO:0003700">
    <property type="term" value="F:DNA-binding transcription factor activity"/>
    <property type="evidence" value="ECO:0007669"/>
    <property type="project" value="InterPro"/>
</dbReference>
<dbReference type="GeneID" id="51867878"/>
<dbReference type="PANTHER" id="PTHR44846">
    <property type="entry name" value="MANNOSYL-D-GLYCERATE TRANSPORT/METABOLISM SYSTEM REPRESSOR MNGR-RELATED"/>
    <property type="match status" value="1"/>
</dbReference>
<dbReference type="GO" id="GO:0045892">
    <property type="term" value="P:negative regulation of DNA-templated transcription"/>
    <property type="evidence" value="ECO:0007669"/>
    <property type="project" value="TreeGrafter"/>
</dbReference>
<dbReference type="eggNOG" id="COG2188">
    <property type="taxonomic scope" value="Bacteria"/>
</dbReference>
<dbReference type="CDD" id="cd07377">
    <property type="entry name" value="WHTH_GntR"/>
    <property type="match status" value="1"/>
</dbReference>
<dbReference type="InterPro" id="IPR036390">
    <property type="entry name" value="WH_DNA-bd_sf"/>
</dbReference>
<dbReference type="SUPFAM" id="SSF64288">
    <property type="entry name" value="Chorismate lyase-like"/>
    <property type="match status" value="1"/>
</dbReference>
<accession>F2R1Y6</accession>
<dbReference type="InterPro" id="IPR050679">
    <property type="entry name" value="Bact_HTH_transcr_reg"/>
</dbReference>
<dbReference type="HOGENOM" id="CLU_063236_2_3_11"/>
<dbReference type="GO" id="GO:0003677">
    <property type="term" value="F:DNA binding"/>
    <property type="evidence" value="ECO:0007669"/>
    <property type="project" value="UniProtKB-KW"/>
</dbReference>
<dbReference type="InterPro" id="IPR036388">
    <property type="entry name" value="WH-like_DNA-bd_sf"/>
</dbReference>
<evidence type="ECO:0000313" key="6">
    <source>
        <dbReference type="Proteomes" id="UP000006854"/>
    </source>
</evidence>
<evidence type="ECO:0000256" key="1">
    <source>
        <dbReference type="ARBA" id="ARBA00023015"/>
    </source>
</evidence>
<dbReference type="PRINTS" id="PR00035">
    <property type="entry name" value="HTHGNTR"/>
</dbReference>